<sequence length="186" mass="21935">MTASISIRGENHQRAFHVKKPLKDFIHKPKQHPNSGPSLPLPSLPSHDRTKEEYVYDVLYECQRGSWIVGFSSKTLLQFDPDPWCDKDMRFTPMNIKTYQLPDPTWEWVKKIQKRIFRLHMYVHNLNDANGLFVGQVHKQWMVDMTEDVDEGSLFNNIIHSLYTNTQLTISGMAIRTKISWRFMAW</sequence>
<evidence type="ECO:0008006" key="4">
    <source>
        <dbReference type="Google" id="ProtNLM"/>
    </source>
</evidence>
<protein>
    <recommendedName>
        <fullName evidence="4">Fungal-type protein kinase domain-containing protein</fullName>
    </recommendedName>
</protein>
<evidence type="ECO:0000313" key="2">
    <source>
        <dbReference type="EMBL" id="KAL0083716.1"/>
    </source>
</evidence>
<name>A0ABR3AY73_PHYBL</name>
<organism evidence="2 3">
    <name type="scientific">Phycomyces blakesleeanus</name>
    <dbReference type="NCBI Taxonomy" id="4837"/>
    <lineage>
        <taxon>Eukaryota</taxon>
        <taxon>Fungi</taxon>
        <taxon>Fungi incertae sedis</taxon>
        <taxon>Mucoromycota</taxon>
        <taxon>Mucoromycotina</taxon>
        <taxon>Mucoromycetes</taxon>
        <taxon>Mucorales</taxon>
        <taxon>Phycomycetaceae</taxon>
        <taxon>Phycomyces</taxon>
    </lineage>
</organism>
<accession>A0ABR3AY73</accession>
<reference evidence="2 3" key="1">
    <citation type="submission" date="2024-04" db="EMBL/GenBank/DDBJ databases">
        <title>Symmetric and asymmetric DNA N6-adenine methylation regulates different biological responses in Mucorales.</title>
        <authorList>
            <consortium name="Lawrence Berkeley National Laboratory"/>
            <person name="Lax C."/>
            <person name="Mondo S.J."/>
            <person name="Osorio-Concepcion M."/>
            <person name="Muszewska A."/>
            <person name="Corrochano-Luque M."/>
            <person name="Gutierrez G."/>
            <person name="Riley R."/>
            <person name="Lipzen A."/>
            <person name="Guo J."/>
            <person name="Hundley H."/>
            <person name="Amirebrahimi M."/>
            <person name="Ng V."/>
            <person name="Lorenzo-Gutierrez D."/>
            <person name="Binder U."/>
            <person name="Yang J."/>
            <person name="Song Y."/>
            <person name="Canovas D."/>
            <person name="Navarro E."/>
            <person name="Freitag M."/>
            <person name="Gabaldon T."/>
            <person name="Grigoriev I.V."/>
            <person name="Corrochano L.M."/>
            <person name="Nicolas F.E."/>
            <person name="Garre V."/>
        </authorList>
    </citation>
    <scope>NUCLEOTIDE SEQUENCE [LARGE SCALE GENOMIC DNA]</scope>
    <source>
        <strain evidence="2 3">L51</strain>
    </source>
</reference>
<dbReference type="Proteomes" id="UP001448207">
    <property type="component" value="Unassembled WGS sequence"/>
</dbReference>
<evidence type="ECO:0000313" key="3">
    <source>
        <dbReference type="Proteomes" id="UP001448207"/>
    </source>
</evidence>
<proteinExistence type="predicted"/>
<dbReference type="EMBL" id="JBCLYO010000013">
    <property type="protein sequence ID" value="KAL0083716.1"/>
    <property type="molecule type" value="Genomic_DNA"/>
</dbReference>
<gene>
    <name evidence="2" type="ORF">J3Q64DRAFT_1679675</name>
</gene>
<keyword evidence="3" id="KW-1185">Reference proteome</keyword>
<feature type="region of interest" description="Disordered" evidence="1">
    <location>
        <begin position="27"/>
        <end position="46"/>
    </location>
</feature>
<comment type="caution">
    <text evidence="2">The sequence shown here is derived from an EMBL/GenBank/DDBJ whole genome shotgun (WGS) entry which is preliminary data.</text>
</comment>
<evidence type="ECO:0000256" key="1">
    <source>
        <dbReference type="SAM" id="MobiDB-lite"/>
    </source>
</evidence>